<evidence type="ECO:0000313" key="1">
    <source>
        <dbReference type="EMBL" id="XDJ02248.1"/>
    </source>
</evidence>
<sequence>MATNVIEIPANLVKTGDVVVHNNKEYLIVNILRLGVVQLQYSGGYFNYEWDQAVKILDKRPTTDSFAKPTTTRAVLAHQVRPGDTLSYGIKFFDIKEVKDLGEIPERAVRLIHETGYFDFSLNRIVHIVNKPPALETPTATFSTQITPVFLPYEEAVKPFSDEEDVKGADVEVGDVIWINGNWALVTNVYKHPNSPFNKVNVEYGKVKGLQVRLTLTGIYSRKVRAVMETLNIQNAIEAQRILLQKLEQMLDLQQLAPTVDGKIAIGNCNIRVDKASIVKAARDEMKVAASKSAELIKKL</sequence>
<name>A0AB39C6L1_9CAUD</name>
<gene>
    <name evidence="1" type="ORF">ShPel53_35</name>
</gene>
<accession>A0AB39C6L1</accession>
<reference evidence="1" key="1">
    <citation type="submission" date="2024-06" db="EMBL/GenBank/DDBJ databases">
        <title>New lytic and new temperate phages specific for Staphylococcus hyicus.</title>
        <authorList>
            <person name="Petrzik K."/>
            <person name="Sovova L."/>
        </authorList>
    </citation>
    <scope>NUCLEOTIDE SEQUENCE</scope>
</reference>
<proteinExistence type="predicted"/>
<evidence type="ECO:0008006" key="2">
    <source>
        <dbReference type="Google" id="ProtNLM"/>
    </source>
</evidence>
<protein>
    <recommendedName>
        <fullName evidence="2">Band 7 domain-containing protein</fullName>
    </recommendedName>
</protein>
<organism evidence="1">
    <name type="scientific">Staphylococcus phage Pel53</name>
    <dbReference type="NCBI Taxonomy" id="3234048"/>
    <lineage>
        <taxon>Viruses</taxon>
        <taxon>Duplodnaviria</taxon>
        <taxon>Heunggongvirae</taxon>
        <taxon>Uroviricota</taxon>
        <taxon>Caudoviricetes</taxon>
        <taxon>Chaseviridae</taxon>
        <taxon>Cleopatravirinae</taxon>
    </lineage>
</organism>
<dbReference type="EMBL" id="PP952070">
    <property type="protein sequence ID" value="XDJ02248.1"/>
    <property type="molecule type" value="Genomic_DNA"/>
</dbReference>